<dbReference type="Gene3D" id="1.25.40.10">
    <property type="entry name" value="Tetratricopeptide repeat domain"/>
    <property type="match status" value="1"/>
</dbReference>
<comment type="caution">
    <text evidence="1">The sequence shown here is derived from an EMBL/GenBank/DDBJ whole genome shotgun (WGS) entry which is preliminary data.</text>
</comment>
<gene>
    <name evidence="1" type="ORF">SDC9_52880</name>
</gene>
<dbReference type="SUPFAM" id="SSF48452">
    <property type="entry name" value="TPR-like"/>
    <property type="match status" value="1"/>
</dbReference>
<dbReference type="AlphaFoldDB" id="A0A644WSA7"/>
<evidence type="ECO:0008006" key="2">
    <source>
        <dbReference type="Google" id="ProtNLM"/>
    </source>
</evidence>
<dbReference type="EMBL" id="VSSQ01001242">
    <property type="protein sequence ID" value="MPM06579.1"/>
    <property type="molecule type" value="Genomic_DNA"/>
</dbReference>
<protein>
    <recommendedName>
        <fullName evidence="2">Tetratricopeptide repeat protein</fullName>
    </recommendedName>
</protein>
<sequence>MKVFSFLLVILIVFTGFSVSAQNVFSAYDGSSVNARAAWDECFRNGKTPDPTAFDSNNPYERSLLFLAGAIVQPTADSVLRYTAVSVLTLRDRLDTLPFIMPVEVENRLSATMYNSRDQLLDGLMQLYYQAPWQCAYFLKEKQQLSRAANDNRNLATAYLNEALIYTELVGRPELALPIIDSACAIWKEIGDVFHTANGLKAKGLAYMRMKKFREAEKEIKAASALFVQNDLQAGVESCRLDLVLLFALDGQPDSVKKYDELCRPEFEKSDTMRLFVLNIDRIAAYKSANQYSIRDFAKQNHDLLVNSHFHPAMVIDFYYYSIKAFEFFGEAALLKTYRSEYENIKKLLIKEGYWPGLFKI</sequence>
<name>A0A644WSA7_9ZZZZ</name>
<organism evidence="1">
    <name type="scientific">bioreactor metagenome</name>
    <dbReference type="NCBI Taxonomy" id="1076179"/>
    <lineage>
        <taxon>unclassified sequences</taxon>
        <taxon>metagenomes</taxon>
        <taxon>ecological metagenomes</taxon>
    </lineage>
</organism>
<evidence type="ECO:0000313" key="1">
    <source>
        <dbReference type="EMBL" id="MPM06579.1"/>
    </source>
</evidence>
<reference evidence="1" key="1">
    <citation type="submission" date="2019-08" db="EMBL/GenBank/DDBJ databases">
        <authorList>
            <person name="Kucharzyk K."/>
            <person name="Murdoch R.W."/>
            <person name="Higgins S."/>
            <person name="Loffler F."/>
        </authorList>
    </citation>
    <scope>NUCLEOTIDE SEQUENCE</scope>
</reference>
<proteinExistence type="predicted"/>
<dbReference type="InterPro" id="IPR011990">
    <property type="entry name" value="TPR-like_helical_dom_sf"/>
</dbReference>
<accession>A0A644WSA7</accession>